<comment type="subcellular location">
    <subcellularLocation>
        <location evidence="5">Cell membrane</location>
        <topology evidence="5">Multi-pass membrane protein</topology>
    </subcellularLocation>
</comment>
<proteinExistence type="inferred from homology"/>
<accession>A0ABW4JWB3</accession>
<protein>
    <recommendedName>
        <fullName evidence="5">UPF0314 protein ACFSC7_05920</fullName>
    </recommendedName>
</protein>
<organism evidence="6 7">
    <name type="scientific">Roseibium aestuarii</name>
    <dbReference type="NCBI Taxonomy" id="2600299"/>
    <lineage>
        <taxon>Bacteria</taxon>
        <taxon>Pseudomonadati</taxon>
        <taxon>Pseudomonadota</taxon>
        <taxon>Alphaproteobacteria</taxon>
        <taxon>Hyphomicrobiales</taxon>
        <taxon>Stappiaceae</taxon>
        <taxon>Roseibium</taxon>
    </lineage>
</organism>
<evidence type="ECO:0000313" key="7">
    <source>
        <dbReference type="Proteomes" id="UP001597327"/>
    </source>
</evidence>
<evidence type="ECO:0000256" key="4">
    <source>
        <dbReference type="ARBA" id="ARBA00023136"/>
    </source>
</evidence>
<gene>
    <name evidence="6" type="ORF">ACFSC7_05920</name>
</gene>
<name>A0ABW4JWB3_9HYPH</name>
<dbReference type="Proteomes" id="UP001597327">
    <property type="component" value="Unassembled WGS sequence"/>
</dbReference>
<evidence type="ECO:0000313" key="6">
    <source>
        <dbReference type="EMBL" id="MFD1695046.1"/>
    </source>
</evidence>
<keyword evidence="1 5" id="KW-1003">Cell membrane</keyword>
<dbReference type="Pfam" id="PF10755">
    <property type="entry name" value="DUF2585"/>
    <property type="match status" value="1"/>
</dbReference>
<keyword evidence="4 5" id="KW-0472">Membrane</keyword>
<dbReference type="NCBIfam" id="NF002099">
    <property type="entry name" value="PRK00944.1"/>
    <property type="match status" value="1"/>
</dbReference>
<feature type="transmembrane region" description="Helical" evidence="5">
    <location>
        <begin position="56"/>
        <end position="74"/>
    </location>
</feature>
<keyword evidence="3 5" id="KW-1133">Transmembrane helix</keyword>
<dbReference type="RefSeq" id="WP_149891171.1">
    <property type="nucleotide sequence ID" value="NZ_JBHUFA010000001.1"/>
</dbReference>
<evidence type="ECO:0000256" key="5">
    <source>
        <dbReference type="HAMAP-Rule" id="MF_01514"/>
    </source>
</evidence>
<reference evidence="7" key="1">
    <citation type="journal article" date="2019" name="Int. J. Syst. Evol. Microbiol.">
        <title>The Global Catalogue of Microorganisms (GCM) 10K type strain sequencing project: providing services to taxonomists for standard genome sequencing and annotation.</title>
        <authorList>
            <consortium name="The Broad Institute Genomics Platform"/>
            <consortium name="The Broad Institute Genome Sequencing Center for Infectious Disease"/>
            <person name="Wu L."/>
            <person name="Ma J."/>
        </authorList>
    </citation>
    <scope>NUCLEOTIDE SEQUENCE [LARGE SCALE GENOMIC DNA]</scope>
    <source>
        <strain evidence="7">JCM 3369</strain>
    </source>
</reference>
<dbReference type="InterPro" id="IPR019691">
    <property type="entry name" value="DUF2585"/>
</dbReference>
<evidence type="ECO:0000256" key="2">
    <source>
        <dbReference type="ARBA" id="ARBA00022692"/>
    </source>
</evidence>
<keyword evidence="7" id="KW-1185">Reference proteome</keyword>
<evidence type="ECO:0000256" key="1">
    <source>
        <dbReference type="ARBA" id="ARBA00022475"/>
    </source>
</evidence>
<comment type="caution">
    <text evidence="6">The sequence shown here is derived from an EMBL/GenBank/DDBJ whole genome shotgun (WGS) entry which is preliminary data.</text>
</comment>
<keyword evidence="2 5" id="KW-0812">Transmembrane</keyword>
<feature type="transmembrane region" description="Helical" evidence="5">
    <location>
        <begin position="142"/>
        <end position="160"/>
    </location>
</feature>
<dbReference type="EMBL" id="JBHUFA010000001">
    <property type="protein sequence ID" value="MFD1695046.1"/>
    <property type="molecule type" value="Genomic_DNA"/>
</dbReference>
<sequence length="184" mass="20349">MSGPVTWGVGLGLIALTAVILLAMGRDPICTCGEIRLWVPGDAVSGGSQHIADWYTLSHIIHGFIFYWVLWLALRQRPVGERALLAIVIEAAWELLENSPLVIDRYREATVAAGYAGDTVINSVTDILFMLLGFWFARRMPAWVTVVVAVVFELAALWAVKDNLTLNVIMLLYPIEAIKQWQGG</sequence>
<comment type="similarity">
    <text evidence="5">Belongs to the UPF0314 family.</text>
</comment>
<dbReference type="HAMAP" id="MF_01514">
    <property type="entry name" value="UPF0314"/>
    <property type="match status" value="1"/>
</dbReference>
<feature type="transmembrane region" description="Helical" evidence="5">
    <location>
        <begin position="115"/>
        <end position="136"/>
    </location>
</feature>
<evidence type="ECO:0000256" key="3">
    <source>
        <dbReference type="ARBA" id="ARBA00022989"/>
    </source>
</evidence>